<dbReference type="Proteomes" id="UP000614350">
    <property type="component" value="Unassembled WGS sequence"/>
</dbReference>
<sequence>MSRKVDGEDADKKDERKRGFFVANSSTISSPIKIAVILSARRYPKRCSMEANIRSNERDVTRRTAACCFLCFLRSVRFDDS</sequence>
<reference evidence="1" key="1">
    <citation type="journal article" date="2020" name="G3 (Bethesda)">
        <title>High-Quality Assemblies for Three Invasive Social Wasps from the &lt;i&gt;Vespula&lt;/i&gt; Genus.</title>
        <authorList>
            <person name="Harrop T.W.R."/>
            <person name="Guhlin J."/>
            <person name="McLaughlin G.M."/>
            <person name="Permina E."/>
            <person name="Stockwell P."/>
            <person name="Gilligan J."/>
            <person name="Le Lec M.F."/>
            <person name="Gruber M.A.M."/>
            <person name="Quinn O."/>
            <person name="Lovegrove M."/>
            <person name="Duncan E.J."/>
            <person name="Remnant E.J."/>
            <person name="Van Eeckhoven J."/>
            <person name="Graham B."/>
            <person name="Knapp R.A."/>
            <person name="Langford K.W."/>
            <person name="Kronenberg Z."/>
            <person name="Press M.O."/>
            <person name="Eacker S.M."/>
            <person name="Wilson-Rankin E.E."/>
            <person name="Purcell J."/>
            <person name="Lester P.J."/>
            <person name="Dearden P.K."/>
        </authorList>
    </citation>
    <scope>NUCLEOTIDE SEQUENCE</scope>
    <source>
        <strain evidence="1">Marl-1</strain>
    </source>
</reference>
<proteinExistence type="predicted"/>
<comment type="caution">
    <text evidence="1">The sequence shown here is derived from an EMBL/GenBank/DDBJ whole genome shotgun (WGS) entry which is preliminary data.</text>
</comment>
<organism evidence="1 2">
    <name type="scientific">Vespula vulgaris</name>
    <name type="common">Yellow jacket</name>
    <name type="synonym">Wasp</name>
    <dbReference type="NCBI Taxonomy" id="7454"/>
    <lineage>
        <taxon>Eukaryota</taxon>
        <taxon>Metazoa</taxon>
        <taxon>Ecdysozoa</taxon>
        <taxon>Arthropoda</taxon>
        <taxon>Hexapoda</taxon>
        <taxon>Insecta</taxon>
        <taxon>Pterygota</taxon>
        <taxon>Neoptera</taxon>
        <taxon>Endopterygota</taxon>
        <taxon>Hymenoptera</taxon>
        <taxon>Apocrita</taxon>
        <taxon>Aculeata</taxon>
        <taxon>Vespoidea</taxon>
        <taxon>Vespidae</taxon>
        <taxon>Vespinae</taxon>
        <taxon>Vespula</taxon>
    </lineage>
</organism>
<evidence type="ECO:0000313" key="1">
    <source>
        <dbReference type="EMBL" id="KAF7381369.1"/>
    </source>
</evidence>
<protein>
    <submittedName>
        <fullName evidence="1">Uncharacterized protein</fullName>
    </submittedName>
</protein>
<dbReference type="AlphaFoldDB" id="A0A834J437"/>
<keyword evidence="2" id="KW-1185">Reference proteome</keyword>
<dbReference type="EMBL" id="JACSEA010000020">
    <property type="protein sequence ID" value="KAF7381369.1"/>
    <property type="molecule type" value="Genomic_DNA"/>
</dbReference>
<name>A0A834J437_VESVU</name>
<evidence type="ECO:0000313" key="2">
    <source>
        <dbReference type="Proteomes" id="UP000614350"/>
    </source>
</evidence>
<accession>A0A834J437</accession>
<gene>
    <name evidence="1" type="ORF">HZH66_013763</name>
</gene>